<dbReference type="InterPro" id="IPR000182">
    <property type="entry name" value="GNAT_dom"/>
</dbReference>
<dbReference type="InterPro" id="IPR052554">
    <property type="entry name" value="2-oxoglutarate_synth_KorC"/>
</dbReference>
<dbReference type="SUPFAM" id="SSF55729">
    <property type="entry name" value="Acyl-CoA N-acyltransferases (Nat)"/>
    <property type="match status" value="1"/>
</dbReference>
<protein>
    <submittedName>
        <fullName evidence="3">2-oxoglutarate ferredoxin oxidoreductase subunit gamma</fullName>
    </submittedName>
</protein>
<dbReference type="AlphaFoldDB" id="A0A1E3X5B5"/>
<evidence type="ECO:0000313" key="4">
    <source>
        <dbReference type="Proteomes" id="UP000094056"/>
    </source>
</evidence>
<dbReference type="Pfam" id="PF00583">
    <property type="entry name" value="Acetyltransf_1"/>
    <property type="match status" value="1"/>
</dbReference>
<dbReference type="InterPro" id="IPR016181">
    <property type="entry name" value="Acyl_CoA_acyltransferase"/>
</dbReference>
<name>A0A1E3X5B5_9BACT</name>
<evidence type="ECO:0000259" key="2">
    <source>
        <dbReference type="PROSITE" id="PS51186"/>
    </source>
</evidence>
<sequence length="369" mass="42126">MKIPLFPPLQKGEEGGLPPFLKGGRGDFEDYKMRYEIKKLEKREVEETVELFKVIVDELHAGSSTIERSHYKRTHSVKNVKEQLNDKDYVYLVGKLGDEIVSFMFAWVSDGVGNIHWLGVKPEYRKKGYAKKLMDKTIKQFTRKSCHEARVFSYPRRKGANKLFKSFGFEEKSFIDEQFFGISIILMEKKLAPTPVKKIAKKIVLTGEAGQGIKLMAHTLGNILAKMGKEVSLNLIYDAAVRGGEITAELVYSDEKINTPFFDKADIGVCLSRSKNKTINAKELIIEETACDMECKGCDIVCPVSVRMPFKKISAEEFYSPVFVNMIALGRLLSIIGIKIEKIDFQTEFRSRFLEENTRAVKYGYTYRD</sequence>
<dbReference type="InterPro" id="IPR019752">
    <property type="entry name" value="Pyrv/ketoisovalerate_OxRed_cat"/>
</dbReference>
<dbReference type="GO" id="GO:0016747">
    <property type="term" value="F:acyltransferase activity, transferring groups other than amino-acyl groups"/>
    <property type="evidence" value="ECO:0007669"/>
    <property type="project" value="InterPro"/>
</dbReference>
<dbReference type="Gene3D" id="3.40.920.10">
    <property type="entry name" value="Pyruvate-ferredoxin oxidoreductase, PFOR, domain III"/>
    <property type="match status" value="1"/>
</dbReference>
<dbReference type="Proteomes" id="UP000094056">
    <property type="component" value="Unassembled WGS sequence"/>
</dbReference>
<dbReference type="PANTHER" id="PTHR42730">
    <property type="entry name" value="2-OXOGLUTARATE SYNTHASE SUBUNIT KORC"/>
    <property type="match status" value="1"/>
</dbReference>
<dbReference type="GO" id="GO:0016903">
    <property type="term" value="F:oxidoreductase activity, acting on the aldehyde or oxo group of donors"/>
    <property type="evidence" value="ECO:0007669"/>
    <property type="project" value="InterPro"/>
</dbReference>
<dbReference type="Gene3D" id="3.40.630.30">
    <property type="match status" value="1"/>
</dbReference>
<feature type="domain" description="N-acetyltransferase" evidence="2">
    <location>
        <begin position="49"/>
        <end position="192"/>
    </location>
</feature>
<dbReference type="CDD" id="cd04301">
    <property type="entry name" value="NAT_SF"/>
    <property type="match status" value="1"/>
</dbReference>
<organism evidence="3 4">
    <name type="scientific">Candidatus Scalindua rubra</name>
    <dbReference type="NCBI Taxonomy" id="1872076"/>
    <lineage>
        <taxon>Bacteria</taxon>
        <taxon>Pseudomonadati</taxon>
        <taxon>Planctomycetota</taxon>
        <taxon>Candidatus Brocadiia</taxon>
        <taxon>Candidatus Brocadiales</taxon>
        <taxon>Candidatus Scalinduaceae</taxon>
        <taxon>Candidatus Scalindua</taxon>
    </lineage>
</organism>
<proteinExistence type="predicted"/>
<keyword evidence="1" id="KW-0560">Oxidoreductase</keyword>
<accession>A0A1E3X5B5</accession>
<dbReference type="Pfam" id="PF01558">
    <property type="entry name" value="POR"/>
    <property type="match status" value="1"/>
</dbReference>
<comment type="caution">
    <text evidence="3">The sequence shown here is derived from an EMBL/GenBank/DDBJ whole genome shotgun (WGS) entry which is preliminary data.</text>
</comment>
<dbReference type="EMBL" id="MAYW01000182">
    <property type="protein sequence ID" value="ODS30739.1"/>
    <property type="molecule type" value="Genomic_DNA"/>
</dbReference>
<dbReference type="PROSITE" id="PS51186">
    <property type="entry name" value="GNAT"/>
    <property type="match status" value="1"/>
</dbReference>
<dbReference type="SUPFAM" id="SSF53323">
    <property type="entry name" value="Pyruvate-ferredoxin oxidoreductase, PFOR, domain III"/>
    <property type="match status" value="1"/>
</dbReference>
<gene>
    <name evidence="3" type="ORF">SCARUB_04153</name>
</gene>
<reference evidence="3 4" key="1">
    <citation type="submission" date="2016-07" db="EMBL/GenBank/DDBJ databases">
        <title>Draft genome of Scalindua rubra, obtained from a brine-seawater interface in the Red Sea, sheds light on salt adaptation in anammox bacteria.</title>
        <authorList>
            <person name="Speth D.R."/>
            <person name="Lagkouvardos I."/>
            <person name="Wang Y."/>
            <person name="Qian P.-Y."/>
            <person name="Dutilh B.E."/>
            <person name="Jetten M.S."/>
        </authorList>
    </citation>
    <scope>NUCLEOTIDE SEQUENCE [LARGE SCALE GENOMIC DNA]</scope>
    <source>
        <strain evidence="3">BSI-1</strain>
    </source>
</reference>
<evidence type="ECO:0000313" key="3">
    <source>
        <dbReference type="EMBL" id="ODS30739.1"/>
    </source>
</evidence>
<evidence type="ECO:0000256" key="1">
    <source>
        <dbReference type="ARBA" id="ARBA00023002"/>
    </source>
</evidence>
<dbReference type="InterPro" id="IPR002869">
    <property type="entry name" value="Pyrv_flavodox_OxRed_cen"/>
</dbReference>
<dbReference type="PANTHER" id="PTHR42730:SF1">
    <property type="entry name" value="2-OXOGLUTARATE SYNTHASE SUBUNIT KORC"/>
    <property type="match status" value="1"/>
</dbReference>